<evidence type="ECO:0000313" key="2">
    <source>
        <dbReference type="EMBL" id="GBN67067.1"/>
    </source>
</evidence>
<dbReference type="EMBL" id="BGPR01014868">
    <property type="protein sequence ID" value="GBN67067.1"/>
    <property type="molecule type" value="Genomic_DNA"/>
</dbReference>
<reference evidence="2 3" key="1">
    <citation type="journal article" date="2019" name="Sci. Rep.">
        <title>Orb-weaving spider Araneus ventricosus genome elucidates the spidroin gene catalogue.</title>
        <authorList>
            <person name="Kono N."/>
            <person name="Nakamura H."/>
            <person name="Ohtoshi R."/>
            <person name="Moran D.A.P."/>
            <person name="Shinohara A."/>
            <person name="Yoshida Y."/>
            <person name="Fujiwara M."/>
            <person name="Mori M."/>
            <person name="Tomita M."/>
            <person name="Arakawa K."/>
        </authorList>
    </citation>
    <scope>NUCLEOTIDE SEQUENCE [LARGE SCALE GENOMIC DNA]</scope>
</reference>
<protein>
    <submittedName>
        <fullName evidence="2">Uncharacterized protein</fullName>
    </submittedName>
</protein>
<evidence type="ECO:0000256" key="1">
    <source>
        <dbReference type="SAM" id="MobiDB-lite"/>
    </source>
</evidence>
<comment type="caution">
    <text evidence="2">The sequence shown here is derived from an EMBL/GenBank/DDBJ whole genome shotgun (WGS) entry which is preliminary data.</text>
</comment>
<gene>
    <name evidence="2" type="ORF">AVEN_256509_1</name>
</gene>
<accession>A0A4Y2QUN3</accession>
<keyword evidence="3" id="KW-1185">Reference proteome</keyword>
<dbReference type="Proteomes" id="UP000499080">
    <property type="component" value="Unassembled WGS sequence"/>
</dbReference>
<sequence length="95" mass="10601">MEARRLQCKSRNAYSIANITRSPIETKSSDKHCDVSPLSHNADQPPSEVPKGTTQEERKLVIKQPTLRKPKGAQQNAVCFDRPPACKPTKTSDQE</sequence>
<organism evidence="2 3">
    <name type="scientific">Araneus ventricosus</name>
    <name type="common">Orbweaver spider</name>
    <name type="synonym">Epeira ventricosa</name>
    <dbReference type="NCBI Taxonomy" id="182803"/>
    <lineage>
        <taxon>Eukaryota</taxon>
        <taxon>Metazoa</taxon>
        <taxon>Ecdysozoa</taxon>
        <taxon>Arthropoda</taxon>
        <taxon>Chelicerata</taxon>
        <taxon>Arachnida</taxon>
        <taxon>Araneae</taxon>
        <taxon>Araneomorphae</taxon>
        <taxon>Entelegynae</taxon>
        <taxon>Araneoidea</taxon>
        <taxon>Araneidae</taxon>
        <taxon>Araneus</taxon>
    </lineage>
</organism>
<dbReference type="AlphaFoldDB" id="A0A4Y2QUN3"/>
<evidence type="ECO:0000313" key="3">
    <source>
        <dbReference type="Proteomes" id="UP000499080"/>
    </source>
</evidence>
<name>A0A4Y2QUN3_ARAVE</name>
<proteinExistence type="predicted"/>
<feature type="region of interest" description="Disordered" evidence="1">
    <location>
        <begin position="22"/>
        <end position="95"/>
    </location>
</feature>